<evidence type="ECO:0000256" key="5">
    <source>
        <dbReference type="ARBA" id="ARBA00023136"/>
    </source>
</evidence>
<reference evidence="9 10" key="1">
    <citation type="journal article" date="2018" name="Sci. Rep.">
        <title>Genomic signatures of local adaptation to the degree of environmental predictability in rotifers.</title>
        <authorList>
            <person name="Franch-Gras L."/>
            <person name="Hahn C."/>
            <person name="Garcia-Roger E.M."/>
            <person name="Carmona M.J."/>
            <person name="Serra M."/>
            <person name="Gomez A."/>
        </authorList>
    </citation>
    <scope>NUCLEOTIDE SEQUENCE [LARGE SCALE GENOMIC DNA]</scope>
    <source>
        <strain evidence="9">HYR1</strain>
    </source>
</reference>
<dbReference type="GO" id="GO:0006888">
    <property type="term" value="P:endoplasmic reticulum to Golgi vesicle-mediated transport"/>
    <property type="evidence" value="ECO:0007669"/>
    <property type="project" value="TreeGrafter"/>
</dbReference>
<dbReference type="EMBL" id="REGN01012439">
    <property type="protein sequence ID" value="RMZ95428.1"/>
    <property type="molecule type" value="Genomic_DNA"/>
</dbReference>
<dbReference type="OrthoDB" id="5541786at2759"/>
<dbReference type="InterPro" id="IPR012936">
    <property type="entry name" value="Erv_C"/>
</dbReference>
<comment type="similarity">
    <text evidence="2">Belongs to the ERGIC family.</text>
</comment>
<dbReference type="PANTHER" id="PTHR10984:SF30">
    <property type="entry name" value="ENDOPLASMIC RETICULUM-GOLGI INTERMEDIATE COMPARTMENT PROTEIN 2"/>
    <property type="match status" value="1"/>
</dbReference>
<evidence type="ECO:0000256" key="1">
    <source>
        <dbReference type="ARBA" id="ARBA00004457"/>
    </source>
</evidence>
<accession>A0A3M7P8N7</accession>
<dbReference type="GO" id="GO:0006890">
    <property type="term" value="P:retrograde vesicle-mediated transport, Golgi to endoplasmic reticulum"/>
    <property type="evidence" value="ECO:0007669"/>
    <property type="project" value="TreeGrafter"/>
</dbReference>
<dbReference type="Proteomes" id="UP000276133">
    <property type="component" value="Unassembled WGS sequence"/>
</dbReference>
<keyword evidence="3 6" id="KW-0812">Transmembrane</keyword>
<evidence type="ECO:0000256" key="2">
    <source>
        <dbReference type="ARBA" id="ARBA00005648"/>
    </source>
</evidence>
<dbReference type="GO" id="GO:0033116">
    <property type="term" value="C:endoplasmic reticulum-Golgi intermediate compartment membrane"/>
    <property type="evidence" value="ECO:0007669"/>
    <property type="project" value="UniProtKB-SubCell"/>
</dbReference>
<organism evidence="9 10">
    <name type="scientific">Brachionus plicatilis</name>
    <name type="common">Marine rotifer</name>
    <name type="synonym">Brachionus muelleri</name>
    <dbReference type="NCBI Taxonomy" id="10195"/>
    <lineage>
        <taxon>Eukaryota</taxon>
        <taxon>Metazoa</taxon>
        <taxon>Spiralia</taxon>
        <taxon>Gnathifera</taxon>
        <taxon>Rotifera</taxon>
        <taxon>Eurotatoria</taxon>
        <taxon>Monogononta</taxon>
        <taxon>Pseudotrocha</taxon>
        <taxon>Ploima</taxon>
        <taxon>Brachionidae</taxon>
        <taxon>Brachionus</taxon>
    </lineage>
</organism>
<sequence>MLRRRKEVITEAIKATKNLDAFPKLEDDYQETSSARGTITIFVLGVILILVALNIREYFSEKVKYSYEVDFDYNSKLKLNVDITVAMSCNDIGADVMDKSSKDIISNHGINMEDTWFELSPNQQKNYEYISQLYETIRNDYHALHSTLWYYKIQNSLGPREVYPNQSPDACRVHGTFELNKIAGNFHIIVGKSISFMGNHAHMVNIFGNTKVNFSHRIDNFSFGDDSDLVHNALNYDLKITKSEKTSFQYFVTVVSTEINSIKTYQYSVTEKHREIDHSKESHGSSGILFKYDISPLKVKVDNGNMSFLELSILLIGIIGGIFATSKMMNSLYQSLKEFLLNF</sequence>
<evidence type="ECO:0000256" key="4">
    <source>
        <dbReference type="ARBA" id="ARBA00022989"/>
    </source>
</evidence>
<proteinExistence type="inferred from homology"/>
<evidence type="ECO:0000313" key="9">
    <source>
        <dbReference type="EMBL" id="RMZ95428.1"/>
    </source>
</evidence>
<feature type="domain" description="Endoplasmic reticulum vesicle transporter N-terminal" evidence="8">
    <location>
        <begin position="17"/>
        <end position="102"/>
    </location>
</feature>
<evidence type="ECO:0000259" key="7">
    <source>
        <dbReference type="Pfam" id="PF07970"/>
    </source>
</evidence>
<protein>
    <submittedName>
        <fullName evidence="9">Endoplasmic reticulum-Golgi intermediate compartment 2</fullName>
    </submittedName>
</protein>
<evidence type="ECO:0000256" key="3">
    <source>
        <dbReference type="ARBA" id="ARBA00022692"/>
    </source>
</evidence>
<evidence type="ECO:0000259" key="8">
    <source>
        <dbReference type="Pfam" id="PF13850"/>
    </source>
</evidence>
<evidence type="ECO:0000256" key="6">
    <source>
        <dbReference type="SAM" id="Phobius"/>
    </source>
</evidence>
<dbReference type="InterPro" id="IPR039542">
    <property type="entry name" value="Erv_N"/>
</dbReference>
<keyword evidence="10" id="KW-1185">Reference proteome</keyword>
<comment type="caution">
    <text evidence="9">The sequence shown here is derived from an EMBL/GenBank/DDBJ whole genome shotgun (WGS) entry which is preliminary data.</text>
</comment>
<dbReference type="Pfam" id="PF07970">
    <property type="entry name" value="COPIIcoated_ERV"/>
    <property type="match status" value="1"/>
</dbReference>
<dbReference type="PANTHER" id="PTHR10984">
    <property type="entry name" value="ENDOPLASMIC RETICULUM-GOLGI INTERMEDIATE COMPARTMENT PROTEIN"/>
    <property type="match status" value="1"/>
</dbReference>
<keyword evidence="5 6" id="KW-0472">Membrane</keyword>
<dbReference type="AlphaFoldDB" id="A0A3M7P8N7"/>
<dbReference type="GO" id="GO:0005783">
    <property type="term" value="C:endoplasmic reticulum"/>
    <property type="evidence" value="ECO:0007669"/>
    <property type="project" value="TreeGrafter"/>
</dbReference>
<dbReference type="GO" id="GO:0030134">
    <property type="term" value="C:COPII-coated ER to Golgi transport vesicle"/>
    <property type="evidence" value="ECO:0007669"/>
    <property type="project" value="TreeGrafter"/>
</dbReference>
<gene>
    <name evidence="9" type="ORF">BpHYR1_000794</name>
</gene>
<name>A0A3M7P8N7_BRAPC</name>
<evidence type="ECO:0000313" key="10">
    <source>
        <dbReference type="Proteomes" id="UP000276133"/>
    </source>
</evidence>
<feature type="transmembrane region" description="Helical" evidence="6">
    <location>
        <begin position="35"/>
        <end position="55"/>
    </location>
</feature>
<keyword evidence="4 6" id="KW-1133">Transmembrane helix</keyword>
<dbReference type="Pfam" id="PF13850">
    <property type="entry name" value="ERGIC_N"/>
    <property type="match status" value="1"/>
</dbReference>
<feature type="domain" description="Endoplasmic reticulum vesicle transporter C-terminal" evidence="7">
    <location>
        <begin position="165"/>
        <end position="329"/>
    </location>
</feature>
<dbReference type="STRING" id="10195.A0A3M7P8N7"/>
<comment type="subcellular location">
    <subcellularLocation>
        <location evidence="1">Endoplasmic reticulum-Golgi intermediate compartment membrane</location>
        <topology evidence="1">Multi-pass membrane protein</topology>
    </subcellularLocation>
</comment>
<feature type="transmembrane region" description="Helical" evidence="6">
    <location>
        <begin position="308"/>
        <end position="326"/>
    </location>
</feature>
<dbReference type="InterPro" id="IPR045888">
    <property type="entry name" value="Erv"/>
</dbReference>